<dbReference type="SUPFAM" id="SSF53756">
    <property type="entry name" value="UDP-Glycosyltransferase/glycogen phosphorylase"/>
    <property type="match status" value="2"/>
</dbReference>
<dbReference type="EC" id="2.4.-.-" evidence="2"/>
<keyword evidence="3" id="KW-1185">Reference proteome</keyword>
<feature type="domain" description="Glycosyl transferase family 1" evidence="1">
    <location>
        <begin position="173"/>
        <end position="365"/>
    </location>
</feature>
<dbReference type="GO" id="GO:0016757">
    <property type="term" value="F:glycosyltransferase activity"/>
    <property type="evidence" value="ECO:0007669"/>
    <property type="project" value="UniProtKB-KW"/>
</dbReference>
<dbReference type="PANTHER" id="PTHR46656">
    <property type="entry name" value="PUTATIVE-RELATED"/>
    <property type="match status" value="1"/>
</dbReference>
<feature type="domain" description="Glycosyl transferase family 1" evidence="1">
    <location>
        <begin position="574"/>
        <end position="712"/>
    </location>
</feature>
<dbReference type="RefSeq" id="WP_261236087.1">
    <property type="nucleotide sequence ID" value="NZ_JAMXFA010000020.1"/>
</dbReference>
<dbReference type="Gene3D" id="3.40.50.150">
    <property type="entry name" value="Vaccinia Virus protein VP39"/>
    <property type="match status" value="1"/>
</dbReference>
<sequence length="1055" mass="119227">MRIIVEGWRFLPHSYSLINQFLLLELLDRPEIQVFHRDMPYVTDNWQPVTGLLGDTREPQLHLISQPPADQSADAILRVYCPFNLAPSTAPRTVMFGCTEWGIVPHSILRGMGISSFQEAHQNSDTIIVTASHWSRDGFIRSGADPDRVVVIPLGVDPHFYQPASPEKRLALRQQFGIEDNFVFFTNGLLFNNRHGMARLLRAFAALVKKFPEARLILKGRDYLFEARQEIAKICSHTLTETEQKSVQERLTYIGKNLSCSDLAALYQISDAYISPYLAEGFNLPVLEAAACGLPVICTQGGPTDDFIHPDFAFPIQSQLEQRQLESGEMGFVVAPNVDHLIHLMEQIIGQPELREKAKQAGPKWVGDRYTWKHVVDQYLKVLVPPYKASFAAPAIHPSPNTATRKLIIEGWRFQTHSYAIANQFQLLELLKYPNLELFHQDIAFLDRNSQPAQGLFDAESESALRAIAPPPPNLFADATLRMYSPFNFKSALHSERTYLFGTTEWGFVHKELLRLNPGESLQALHQNSNTVIITSSQWSKAGFLRSGADPSRVVTVPLGVDTSRYKPLKNDERAALRKELGWQEDEFIFLNVSSMTLEKGIFPIIFCFTKILETYPKARLVLKGSDLIYKSWESIVFTSKKILSDRALETFNTRLTYIGNPLPSSQLIRYYQAADGYLSPYSAEGFNLPVLEAAACGLPVICTQGGPTDEFTHPDFALQIKSEVQSVESRGEMRHFLAPDWDCCITLMEQLISQSAWREQVRISGPQFVRDRLSWKQIVAQLLDVIFPSNPPQLSNSVTLPSLLETPSPTLPERVASFPFWYHKIELPGGIVTPGDHPQNAEMYGVPEDLSGKRVLDVGAWDGYWTFEALKRGAREVVAIDDFSDFLGRLDQRDRRAWKTFDLCREALGFDETICQRLEKSVYDLSESELGRFDVIFFFGTLDHLRYPLLALDKLSALCDGEIYIESAILDDFSSYQGGIGKGYPGQQRVMEFYPHDEYAGNSSNYWIPTLYCLAQMVKSSGFNQVKGWKLVQNPPNWEACRGFAIGTKAQSSH</sequence>
<reference evidence="2 3" key="1">
    <citation type="journal article" date="2022" name="Front. Microbiol.">
        <title>High genomic differentiation and limited gene flow indicate recent cryptic speciation within the genus Laspinema (cyanobacteria).</title>
        <authorList>
            <person name="Stanojkovic A."/>
            <person name="Skoupy S."/>
            <person name="Skaloud P."/>
            <person name="Dvorak P."/>
        </authorList>
    </citation>
    <scope>NUCLEOTIDE SEQUENCE [LARGE SCALE GENOMIC DNA]</scope>
    <source>
        <strain evidence="2 3">D3b</strain>
    </source>
</reference>
<dbReference type="InterPro" id="IPR027555">
    <property type="entry name" value="Mo5U34_MeTrfas-like"/>
</dbReference>
<dbReference type="CDD" id="cd03801">
    <property type="entry name" value="GT4_PimA-like"/>
    <property type="match status" value="1"/>
</dbReference>
<gene>
    <name evidence="2" type="ORF">NG792_16185</name>
</gene>
<dbReference type="EMBL" id="JAMXFA010000020">
    <property type="protein sequence ID" value="MCT7979251.1"/>
    <property type="molecule type" value="Genomic_DNA"/>
</dbReference>
<accession>A0ABT2NDB0</accession>
<dbReference type="Pfam" id="PF00534">
    <property type="entry name" value="Glycos_transf_1"/>
    <property type="match status" value="2"/>
</dbReference>
<dbReference type="Proteomes" id="UP001525961">
    <property type="component" value="Unassembled WGS sequence"/>
</dbReference>
<dbReference type="InterPro" id="IPR029063">
    <property type="entry name" value="SAM-dependent_MTases_sf"/>
</dbReference>
<evidence type="ECO:0000259" key="1">
    <source>
        <dbReference type="Pfam" id="PF00534"/>
    </source>
</evidence>
<comment type="caution">
    <text evidence="2">The sequence shown here is derived from an EMBL/GenBank/DDBJ whole genome shotgun (WGS) entry which is preliminary data.</text>
</comment>
<protein>
    <submittedName>
        <fullName evidence="2">Glycosyltransferase</fullName>
        <ecNumber evidence="2">2.4.-.-</ecNumber>
    </submittedName>
</protein>
<dbReference type="Pfam" id="PF08003">
    <property type="entry name" value="Methyltransf_9"/>
    <property type="match status" value="1"/>
</dbReference>
<proteinExistence type="predicted"/>
<evidence type="ECO:0000313" key="2">
    <source>
        <dbReference type="EMBL" id="MCT7979251.1"/>
    </source>
</evidence>
<organism evidence="2 3">
    <name type="scientific">Laspinema olomoucense D3b</name>
    <dbReference type="NCBI Taxonomy" id="2953688"/>
    <lineage>
        <taxon>Bacteria</taxon>
        <taxon>Bacillati</taxon>
        <taxon>Cyanobacteriota</taxon>
        <taxon>Cyanophyceae</taxon>
        <taxon>Oscillatoriophycideae</taxon>
        <taxon>Oscillatoriales</taxon>
        <taxon>Laspinemataceae</taxon>
        <taxon>Laspinema</taxon>
        <taxon>Laspinema olomoucense</taxon>
    </lineage>
</organism>
<dbReference type="CDD" id="cd02440">
    <property type="entry name" value="AdoMet_MTases"/>
    <property type="match status" value="1"/>
</dbReference>
<dbReference type="PANTHER" id="PTHR46656:SF3">
    <property type="entry name" value="PUTATIVE-RELATED"/>
    <property type="match status" value="1"/>
</dbReference>
<evidence type="ECO:0000313" key="3">
    <source>
        <dbReference type="Proteomes" id="UP001525961"/>
    </source>
</evidence>
<dbReference type="SUPFAM" id="SSF53335">
    <property type="entry name" value="S-adenosyl-L-methionine-dependent methyltransferases"/>
    <property type="match status" value="1"/>
</dbReference>
<dbReference type="Gene3D" id="3.40.50.2000">
    <property type="entry name" value="Glycogen Phosphorylase B"/>
    <property type="match status" value="2"/>
</dbReference>
<dbReference type="InterPro" id="IPR001296">
    <property type="entry name" value="Glyco_trans_1"/>
</dbReference>
<keyword evidence="2" id="KW-0808">Transferase</keyword>
<name>A0ABT2NDB0_9CYAN</name>
<keyword evidence="2" id="KW-0328">Glycosyltransferase</keyword>